<evidence type="ECO:0000259" key="9">
    <source>
        <dbReference type="PROSITE" id="PS50928"/>
    </source>
</evidence>
<feature type="transmembrane region" description="Helical" evidence="7">
    <location>
        <begin position="215"/>
        <end position="237"/>
    </location>
</feature>
<keyword evidence="2 7" id="KW-0813">Transport</keyword>
<evidence type="ECO:0000313" key="10">
    <source>
        <dbReference type="EMBL" id="GAA4288111.1"/>
    </source>
</evidence>
<protein>
    <submittedName>
        <fullName evidence="10">Carbohydrate ABC transporter permease</fullName>
    </submittedName>
</protein>
<comment type="similarity">
    <text evidence="7">Belongs to the binding-protein-dependent transport system permease family.</text>
</comment>
<dbReference type="Gene3D" id="1.10.3720.10">
    <property type="entry name" value="MetI-like"/>
    <property type="match status" value="1"/>
</dbReference>
<name>A0ABP8EVV1_9MICO</name>
<feature type="transmembrane region" description="Helical" evidence="7">
    <location>
        <begin position="38"/>
        <end position="60"/>
    </location>
</feature>
<keyword evidence="3" id="KW-1003">Cell membrane</keyword>
<organism evidence="10 11">
    <name type="scientific">Georgenia daeguensis</name>
    <dbReference type="NCBI Taxonomy" id="908355"/>
    <lineage>
        <taxon>Bacteria</taxon>
        <taxon>Bacillati</taxon>
        <taxon>Actinomycetota</taxon>
        <taxon>Actinomycetes</taxon>
        <taxon>Micrococcales</taxon>
        <taxon>Bogoriellaceae</taxon>
        <taxon>Georgenia</taxon>
    </lineage>
</organism>
<keyword evidence="5 7" id="KW-1133">Transmembrane helix</keyword>
<accession>A0ABP8EVV1</accession>
<evidence type="ECO:0000256" key="5">
    <source>
        <dbReference type="ARBA" id="ARBA00022989"/>
    </source>
</evidence>
<feature type="transmembrane region" description="Helical" evidence="7">
    <location>
        <begin position="273"/>
        <end position="295"/>
    </location>
</feature>
<dbReference type="EMBL" id="BAABBA010000011">
    <property type="protein sequence ID" value="GAA4288111.1"/>
    <property type="molecule type" value="Genomic_DNA"/>
</dbReference>
<dbReference type="SUPFAM" id="SSF161098">
    <property type="entry name" value="MetI-like"/>
    <property type="match status" value="1"/>
</dbReference>
<dbReference type="Pfam" id="PF00528">
    <property type="entry name" value="BPD_transp_1"/>
    <property type="match status" value="1"/>
</dbReference>
<evidence type="ECO:0000256" key="4">
    <source>
        <dbReference type="ARBA" id="ARBA00022692"/>
    </source>
</evidence>
<evidence type="ECO:0000256" key="2">
    <source>
        <dbReference type="ARBA" id="ARBA00022448"/>
    </source>
</evidence>
<dbReference type="RefSeq" id="WP_345041606.1">
    <property type="nucleotide sequence ID" value="NZ_BAABBA010000011.1"/>
</dbReference>
<dbReference type="InterPro" id="IPR035906">
    <property type="entry name" value="MetI-like_sf"/>
</dbReference>
<dbReference type="PANTHER" id="PTHR43744:SF12">
    <property type="entry name" value="ABC TRANSPORTER PERMEASE PROTEIN MG189-RELATED"/>
    <property type="match status" value="1"/>
</dbReference>
<dbReference type="InterPro" id="IPR000515">
    <property type="entry name" value="MetI-like"/>
</dbReference>
<evidence type="ECO:0000313" key="11">
    <source>
        <dbReference type="Proteomes" id="UP001499841"/>
    </source>
</evidence>
<evidence type="ECO:0000256" key="7">
    <source>
        <dbReference type="RuleBase" id="RU363032"/>
    </source>
</evidence>
<dbReference type="CDD" id="cd06261">
    <property type="entry name" value="TM_PBP2"/>
    <property type="match status" value="1"/>
</dbReference>
<sequence length="310" mass="34340">MRSDQLPAPAATTAERQASPTTAPAPAPRRRRTRRPALARWGLVLLMAVLAVPFVFPTWWMATSSMKTTSEILRVPPTIWPDAPSLEPYAQVFTLQPFAQQYWNSLYIAALVTVGTIFVASLAGYAFARIQFPGANLLFIVVLVGLLIPSEVTIVPLFRMVNSLGLIDTHWPLIVIPILGAPSVLATFIMRQFFLGLPHELEEAGRMDGLTRWGIFWKIAFPLARPAVAAVAIFTFLKSWNMYLEPIVYLSSRENFTLPQALTQYVDAYGGPIWNVQLAATTLTVIPVLVVFVFAQRQFIQGLAQTGLKG</sequence>
<reference evidence="11" key="1">
    <citation type="journal article" date="2019" name="Int. J. Syst. Evol. Microbiol.">
        <title>The Global Catalogue of Microorganisms (GCM) 10K type strain sequencing project: providing services to taxonomists for standard genome sequencing and annotation.</title>
        <authorList>
            <consortium name="The Broad Institute Genomics Platform"/>
            <consortium name="The Broad Institute Genome Sequencing Center for Infectious Disease"/>
            <person name="Wu L."/>
            <person name="Ma J."/>
        </authorList>
    </citation>
    <scope>NUCLEOTIDE SEQUENCE [LARGE SCALE GENOMIC DNA]</scope>
    <source>
        <strain evidence="11">JCM 17459</strain>
    </source>
</reference>
<evidence type="ECO:0000256" key="8">
    <source>
        <dbReference type="SAM" id="MobiDB-lite"/>
    </source>
</evidence>
<feature type="transmembrane region" description="Helical" evidence="7">
    <location>
        <begin position="106"/>
        <end position="128"/>
    </location>
</feature>
<evidence type="ECO:0000256" key="1">
    <source>
        <dbReference type="ARBA" id="ARBA00004651"/>
    </source>
</evidence>
<evidence type="ECO:0000256" key="6">
    <source>
        <dbReference type="ARBA" id="ARBA00023136"/>
    </source>
</evidence>
<feature type="transmembrane region" description="Helical" evidence="7">
    <location>
        <begin position="170"/>
        <end position="194"/>
    </location>
</feature>
<feature type="region of interest" description="Disordered" evidence="8">
    <location>
        <begin position="1"/>
        <end position="33"/>
    </location>
</feature>
<dbReference type="PROSITE" id="PS50928">
    <property type="entry name" value="ABC_TM1"/>
    <property type="match status" value="1"/>
</dbReference>
<keyword evidence="4 7" id="KW-0812">Transmembrane</keyword>
<keyword evidence="6 7" id="KW-0472">Membrane</keyword>
<feature type="domain" description="ABC transmembrane type-1" evidence="9">
    <location>
        <begin position="102"/>
        <end position="295"/>
    </location>
</feature>
<feature type="transmembrane region" description="Helical" evidence="7">
    <location>
        <begin position="135"/>
        <end position="158"/>
    </location>
</feature>
<comment type="subcellular location">
    <subcellularLocation>
        <location evidence="1 7">Cell membrane</location>
        <topology evidence="1 7">Multi-pass membrane protein</topology>
    </subcellularLocation>
</comment>
<gene>
    <name evidence="10" type="ORF">GCM10022262_24710</name>
</gene>
<comment type="caution">
    <text evidence="10">The sequence shown here is derived from an EMBL/GenBank/DDBJ whole genome shotgun (WGS) entry which is preliminary data.</text>
</comment>
<dbReference type="PANTHER" id="PTHR43744">
    <property type="entry name" value="ABC TRANSPORTER PERMEASE PROTEIN MG189-RELATED-RELATED"/>
    <property type="match status" value="1"/>
</dbReference>
<proteinExistence type="inferred from homology"/>
<evidence type="ECO:0000256" key="3">
    <source>
        <dbReference type="ARBA" id="ARBA00022475"/>
    </source>
</evidence>
<dbReference type="Proteomes" id="UP001499841">
    <property type="component" value="Unassembled WGS sequence"/>
</dbReference>
<keyword evidence="11" id="KW-1185">Reference proteome</keyword>